<dbReference type="PANTHER" id="PTHR33284">
    <property type="entry name" value="RIBOSOMAL PROTEIN L25/GLN-TRNA SYNTHETASE, ANTI-CODON-BINDING DOMAIN-CONTAINING PROTEIN"/>
    <property type="match status" value="1"/>
</dbReference>
<keyword evidence="1 5" id="KW-0699">rRNA-binding</keyword>
<evidence type="ECO:0000259" key="7">
    <source>
        <dbReference type="Pfam" id="PF14693"/>
    </source>
</evidence>
<dbReference type="InterPro" id="IPR001021">
    <property type="entry name" value="Ribosomal_bL25_long"/>
</dbReference>
<dbReference type="GO" id="GO:0006412">
    <property type="term" value="P:translation"/>
    <property type="evidence" value="ECO:0007669"/>
    <property type="project" value="UniProtKB-UniRule"/>
</dbReference>
<evidence type="ECO:0000256" key="1">
    <source>
        <dbReference type="ARBA" id="ARBA00022730"/>
    </source>
</evidence>
<reference evidence="8" key="1">
    <citation type="journal article" date="2014" name="Int. J. Syst. Evol. Microbiol.">
        <title>Complete genome sequence of Corynebacterium casei LMG S-19264T (=DSM 44701T), isolated from a smear-ripened cheese.</title>
        <authorList>
            <consortium name="US DOE Joint Genome Institute (JGI-PGF)"/>
            <person name="Walter F."/>
            <person name="Albersmeier A."/>
            <person name="Kalinowski J."/>
            <person name="Ruckert C."/>
        </authorList>
    </citation>
    <scope>NUCLEOTIDE SEQUENCE</scope>
    <source>
        <strain evidence="8">CGMCC 1.15448</strain>
    </source>
</reference>
<comment type="similarity">
    <text evidence="5">Belongs to the bacterial ribosomal protein bL25 family. CTC subfamily.</text>
</comment>
<evidence type="ECO:0000256" key="5">
    <source>
        <dbReference type="HAMAP-Rule" id="MF_01334"/>
    </source>
</evidence>
<dbReference type="SUPFAM" id="SSF50715">
    <property type="entry name" value="Ribosomal protein L25-like"/>
    <property type="match status" value="1"/>
</dbReference>
<dbReference type="RefSeq" id="WP_188937458.1">
    <property type="nucleotide sequence ID" value="NZ_BMJC01000006.1"/>
</dbReference>
<keyword evidence="2 5" id="KW-0694">RNA-binding</keyword>
<name>A0A8J2UIW0_9BACT</name>
<dbReference type="EMBL" id="BMJC01000006">
    <property type="protein sequence ID" value="GGB22453.1"/>
    <property type="molecule type" value="Genomic_DNA"/>
</dbReference>
<reference evidence="8" key="2">
    <citation type="submission" date="2020-09" db="EMBL/GenBank/DDBJ databases">
        <authorList>
            <person name="Sun Q."/>
            <person name="Zhou Y."/>
        </authorList>
    </citation>
    <scope>NUCLEOTIDE SEQUENCE</scope>
    <source>
        <strain evidence="8">CGMCC 1.15448</strain>
    </source>
</reference>
<dbReference type="InterPro" id="IPR037121">
    <property type="entry name" value="Ribosomal_bL25_C"/>
</dbReference>
<evidence type="ECO:0000256" key="2">
    <source>
        <dbReference type="ARBA" id="ARBA00022884"/>
    </source>
</evidence>
<dbReference type="PANTHER" id="PTHR33284:SF1">
    <property type="entry name" value="RIBOSOMAL PROTEIN L25_GLN-TRNA SYNTHETASE, ANTI-CODON-BINDING DOMAIN-CONTAINING PROTEIN"/>
    <property type="match status" value="1"/>
</dbReference>
<accession>A0A8J2UIW0</accession>
<organism evidence="8 9">
    <name type="scientific">Puia dinghuensis</name>
    <dbReference type="NCBI Taxonomy" id="1792502"/>
    <lineage>
        <taxon>Bacteria</taxon>
        <taxon>Pseudomonadati</taxon>
        <taxon>Bacteroidota</taxon>
        <taxon>Chitinophagia</taxon>
        <taxon>Chitinophagales</taxon>
        <taxon>Chitinophagaceae</taxon>
        <taxon>Puia</taxon>
    </lineage>
</organism>
<feature type="domain" description="Large ribosomal subunit protein bL25 beta" evidence="7">
    <location>
        <begin position="98"/>
        <end position="178"/>
    </location>
</feature>
<dbReference type="NCBIfam" id="TIGR00731">
    <property type="entry name" value="bL25_bact_ctc"/>
    <property type="match status" value="1"/>
</dbReference>
<dbReference type="GO" id="GO:0008097">
    <property type="term" value="F:5S rRNA binding"/>
    <property type="evidence" value="ECO:0007669"/>
    <property type="project" value="InterPro"/>
</dbReference>
<dbReference type="Gene3D" id="2.170.120.20">
    <property type="entry name" value="Ribosomal protein L25, beta domain"/>
    <property type="match status" value="1"/>
</dbReference>
<dbReference type="InterPro" id="IPR011035">
    <property type="entry name" value="Ribosomal_bL25/Gln-tRNA_synth"/>
</dbReference>
<dbReference type="HAMAP" id="MF_01334">
    <property type="entry name" value="Ribosomal_bL25_CTC"/>
    <property type="match status" value="1"/>
</dbReference>
<comment type="subunit">
    <text evidence="5">Part of the 50S ribosomal subunit; part of the 5S rRNA/L5/L18/L25 subcomplex. Contacts the 5S rRNA. Binds to the 5S rRNA independently of L5 and L18.</text>
</comment>
<keyword evidence="3 5" id="KW-0689">Ribosomal protein</keyword>
<dbReference type="Proteomes" id="UP000607559">
    <property type="component" value="Unassembled WGS sequence"/>
</dbReference>
<evidence type="ECO:0000256" key="3">
    <source>
        <dbReference type="ARBA" id="ARBA00022980"/>
    </source>
</evidence>
<evidence type="ECO:0000256" key="4">
    <source>
        <dbReference type="ARBA" id="ARBA00023274"/>
    </source>
</evidence>
<protein>
    <recommendedName>
        <fullName evidence="5">Large ribosomal subunit protein bL25</fullName>
    </recommendedName>
    <alternativeName>
        <fullName evidence="5">General stress protein CTC</fullName>
    </alternativeName>
</protein>
<feature type="domain" description="Large ribosomal subunit protein bL25 L25" evidence="6">
    <location>
        <begin position="6"/>
        <end position="90"/>
    </location>
</feature>
<keyword evidence="9" id="KW-1185">Reference proteome</keyword>
<sequence length="218" mass="23489">MKTITIEGQLRTEIGKQATRQLRSEEKVPGVIYGGAKEVNFSAPLTSFKTLVYTPDFQLAEIKVDGKSYTCILKDLQFDKVSDVLIHADFLELVEDKKVIATIPIKFTGAAKGVKDGGKLITKMKALKIKTFPKYLKENIEVDLTELELNGNVRVEDVKADNYEILNSPRIPIASIVLTRQLKQEEAATAAPAAGAKPAAAPAAAAPAAAAKPAAAKK</sequence>
<dbReference type="InterPro" id="IPR020057">
    <property type="entry name" value="Ribosomal_bL25_b-dom"/>
</dbReference>
<dbReference type="GO" id="GO:0022625">
    <property type="term" value="C:cytosolic large ribosomal subunit"/>
    <property type="evidence" value="ECO:0007669"/>
    <property type="project" value="TreeGrafter"/>
</dbReference>
<dbReference type="InterPro" id="IPR029751">
    <property type="entry name" value="Ribosomal_L25_dom"/>
</dbReference>
<dbReference type="AlphaFoldDB" id="A0A8J2UIW0"/>
<comment type="function">
    <text evidence="5">This is one of the proteins that binds to the 5S RNA in the ribosome where it forms part of the central protuberance.</text>
</comment>
<keyword evidence="4 5" id="KW-0687">Ribonucleoprotein</keyword>
<evidence type="ECO:0000313" key="9">
    <source>
        <dbReference type="Proteomes" id="UP000607559"/>
    </source>
</evidence>
<gene>
    <name evidence="5 8" type="primary">rplY</name>
    <name evidence="5" type="synonym">ctc</name>
    <name evidence="8" type="ORF">GCM10011511_52960</name>
</gene>
<dbReference type="GO" id="GO:0003735">
    <property type="term" value="F:structural constituent of ribosome"/>
    <property type="evidence" value="ECO:0007669"/>
    <property type="project" value="InterPro"/>
</dbReference>
<dbReference type="Pfam" id="PF14693">
    <property type="entry name" value="Ribosomal_TL5_C"/>
    <property type="match status" value="1"/>
</dbReference>
<dbReference type="CDD" id="cd00495">
    <property type="entry name" value="Ribosomal_L25_TL5_CTC"/>
    <property type="match status" value="1"/>
</dbReference>
<dbReference type="Pfam" id="PF01386">
    <property type="entry name" value="Ribosomal_L25p"/>
    <property type="match status" value="1"/>
</dbReference>
<dbReference type="Gene3D" id="2.40.240.10">
    <property type="entry name" value="Ribosomal Protein L25, Chain P"/>
    <property type="match status" value="1"/>
</dbReference>
<proteinExistence type="inferred from homology"/>
<dbReference type="InterPro" id="IPR020930">
    <property type="entry name" value="Ribosomal_uL5_bac-type"/>
</dbReference>
<dbReference type="InterPro" id="IPR020056">
    <property type="entry name" value="Rbsml_bL25/Gln-tRNA_synth_N"/>
</dbReference>
<evidence type="ECO:0000259" key="6">
    <source>
        <dbReference type="Pfam" id="PF01386"/>
    </source>
</evidence>
<comment type="caution">
    <text evidence="8">The sequence shown here is derived from an EMBL/GenBank/DDBJ whole genome shotgun (WGS) entry which is preliminary data.</text>
</comment>
<evidence type="ECO:0000313" key="8">
    <source>
        <dbReference type="EMBL" id="GGB22453.1"/>
    </source>
</evidence>